<dbReference type="GO" id="GO:0016020">
    <property type="term" value="C:membrane"/>
    <property type="evidence" value="ECO:0007669"/>
    <property type="project" value="UniProtKB-SubCell"/>
</dbReference>
<dbReference type="AlphaFoldDB" id="A0A1Y6GER0"/>
<dbReference type="InterPro" id="IPR003752">
    <property type="entry name" value="DiS_bond_form_DsbB/BdbC"/>
</dbReference>
<feature type="transmembrane region" description="Helical" evidence="5">
    <location>
        <begin position="59"/>
        <end position="75"/>
    </location>
</feature>
<dbReference type="Proteomes" id="UP000194474">
    <property type="component" value="Unassembled WGS sequence"/>
</dbReference>
<evidence type="ECO:0000256" key="4">
    <source>
        <dbReference type="ARBA" id="ARBA00023136"/>
    </source>
</evidence>
<sequence>MPLLTKRHLSFLPMTSVRPLDKIASGLAFILGLATILGALGSQYLGGLYPCELCLEQRMPYYVGLPLLALILVLSNRLPLPAWYAGMGIVTALFAWGTYLGIYHSGVEWGFWPGPTTCSGTGSGDSISLDSLTNLQPVISCEAVQFRFLGISLAGYNALISAAIVVLLLSAIVFQYRRNKA</sequence>
<keyword evidence="4 5" id="KW-0472">Membrane</keyword>
<proteinExistence type="predicted"/>
<keyword evidence="7" id="KW-1185">Reference proteome</keyword>
<evidence type="ECO:0000313" key="6">
    <source>
        <dbReference type="EMBL" id="SMQ86300.1"/>
    </source>
</evidence>
<dbReference type="GO" id="GO:0015035">
    <property type="term" value="F:protein-disulfide reductase activity"/>
    <property type="evidence" value="ECO:0007669"/>
    <property type="project" value="InterPro"/>
</dbReference>
<accession>A0A1Y6GER0</accession>
<evidence type="ECO:0000256" key="2">
    <source>
        <dbReference type="ARBA" id="ARBA00022692"/>
    </source>
</evidence>
<feature type="transmembrane region" description="Helical" evidence="5">
    <location>
        <begin position="20"/>
        <end position="39"/>
    </location>
</feature>
<feature type="transmembrane region" description="Helical" evidence="5">
    <location>
        <begin position="154"/>
        <end position="174"/>
    </location>
</feature>
<evidence type="ECO:0000256" key="3">
    <source>
        <dbReference type="ARBA" id="ARBA00022989"/>
    </source>
</evidence>
<reference evidence="7" key="1">
    <citation type="submission" date="2017-04" db="EMBL/GenBank/DDBJ databases">
        <authorList>
            <person name="Varghese N."/>
            <person name="Submissions S."/>
        </authorList>
    </citation>
    <scope>NUCLEOTIDE SEQUENCE [LARGE SCALE GENOMIC DNA]</scope>
</reference>
<evidence type="ECO:0000256" key="1">
    <source>
        <dbReference type="ARBA" id="ARBA00004141"/>
    </source>
</evidence>
<name>A0A1Y6GER0_9HYPH</name>
<protein>
    <submittedName>
        <fullName evidence="6">Disulfide bond formation protein DsbB</fullName>
    </submittedName>
</protein>
<dbReference type="Gene3D" id="1.20.1550.10">
    <property type="entry name" value="DsbB-like"/>
    <property type="match status" value="1"/>
</dbReference>
<feature type="transmembrane region" description="Helical" evidence="5">
    <location>
        <begin position="82"/>
        <end position="102"/>
    </location>
</feature>
<dbReference type="SUPFAM" id="SSF158442">
    <property type="entry name" value="DsbB-like"/>
    <property type="match status" value="1"/>
</dbReference>
<dbReference type="EMBL" id="FXWK01000002">
    <property type="protein sequence ID" value="SMQ86300.1"/>
    <property type="molecule type" value="Genomic_DNA"/>
</dbReference>
<gene>
    <name evidence="6" type="ORF">SAMN06295905_3604</name>
</gene>
<dbReference type="Pfam" id="PF02600">
    <property type="entry name" value="DsbB"/>
    <property type="match status" value="1"/>
</dbReference>
<dbReference type="InterPro" id="IPR023380">
    <property type="entry name" value="DsbB-like_sf"/>
</dbReference>
<keyword evidence="2 5" id="KW-0812">Transmembrane</keyword>
<keyword evidence="3 5" id="KW-1133">Transmembrane helix</keyword>
<evidence type="ECO:0000256" key="5">
    <source>
        <dbReference type="SAM" id="Phobius"/>
    </source>
</evidence>
<comment type="subcellular location">
    <subcellularLocation>
        <location evidence="1">Membrane</location>
        <topology evidence="1">Multi-pass membrane protein</topology>
    </subcellularLocation>
</comment>
<evidence type="ECO:0000313" key="7">
    <source>
        <dbReference type="Proteomes" id="UP000194474"/>
    </source>
</evidence>
<dbReference type="GO" id="GO:0006457">
    <property type="term" value="P:protein folding"/>
    <property type="evidence" value="ECO:0007669"/>
    <property type="project" value="InterPro"/>
</dbReference>
<organism evidence="6 7">
    <name type="scientific">Devosia lucknowensis</name>
    <dbReference type="NCBI Taxonomy" id="1096929"/>
    <lineage>
        <taxon>Bacteria</taxon>
        <taxon>Pseudomonadati</taxon>
        <taxon>Pseudomonadota</taxon>
        <taxon>Alphaproteobacteria</taxon>
        <taxon>Hyphomicrobiales</taxon>
        <taxon>Devosiaceae</taxon>
        <taxon>Devosia</taxon>
    </lineage>
</organism>